<name>A0A4R9C0Q8_9FIRM</name>
<gene>
    <name evidence="1" type="ORF">EQF91_05545</name>
</gene>
<evidence type="ECO:0000313" key="2">
    <source>
        <dbReference type="Proteomes" id="UP000297454"/>
    </source>
</evidence>
<dbReference type="AlphaFoldDB" id="A0A4R9C0Q8"/>
<protein>
    <recommendedName>
        <fullName evidence="3">N-acetyltransferase domain-containing protein</fullName>
    </recommendedName>
</protein>
<proteinExistence type="predicted"/>
<dbReference type="EMBL" id="SCFR01000018">
    <property type="protein sequence ID" value="TFF65582.1"/>
    <property type="molecule type" value="Genomic_DNA"/>
</dbReference>
<organism evidence="1 2">
    <name type="scientific">Helcococcus ovis</name>
    <dbReference type="NCBI Taxonomy" id="72026"/>
    <lineage>
        <taxon>Bacteria</taxon>
        <taxon>Bacillati</taxon>
        <taxon>Bacillota</taxon>
        <taxon>Tissierellia</taxon>
        <taxon>Tissierellales</taxon>
        <taxon>Peptoniphilaceae</taxon>
        <taxon>Helcococcus</taxon>
    </lineage>
</organism>
<evidence type="ECO:0000313" key="1">
    <source>
        <dbReference type="EMBL" id="TFF65582.1"/>
    </source>
</evidence>
<keyword evidence="2" id="KW-1185">Reference proteome</keyword>
<evidence type="ECO:0008006" key="3">
    <source>
        <dbReference type="Google" id="ProtNLM"/>
    </source>
</evidence>
<accession>A0A4R9C0Q8</accession>
<dbReference type="RefSeq" id="WP_134744257.1">
    <property type="nucleotide sequence ID" value="NZ_JBFNFK010000010.1"/>
</dbReference>
<dbReference type="InterPro" id="IPR016181">
    <property type="entry name" value="Acyl_CoA_acyltransferase"/>
</dbReference>
<sequence>MGIRVFNVKEFKGKSIEEFIEYAKQYFSKYTIFFGLPSKNIESVNYLKKIGTTKVEENYVYTLNFEEYQPKEYDGEIIKVNEENWNDFSNLHDKIEGIYWNSERLYKQIFTLTKNNWNIYLYYEEGQVKGTIYFVYTPLLMEIFGVDFQDNKFDKKIMNNLLIKALNVSKSDGQKYMTYFVGEEEIDIVEKLGFKFLDKYELYKLELN</sequence>
<comment type="caution">
    <text evidence="1">The sequence shown here is derived from an EMBL/GenBank/DDBJ whole genome shotgun (WGS) entry which is preliminary data.</text>
</comment>
<reference evidence="1 2" key="1">
    <citation type="submission" date="2019-01" db="EMBL/GenBank/DDBJ databases">
        <title>Draft Genome Sequences of Helcococcus ovis Strains Isolated from the Uterus and Vagina of Dairy Cows with Metritis.</title>
        <authorList>
            <person name="Cunha F."/>
            <person name="Jeon S.J."/>
            <person name="Kutzer P."/>
            <person name="Galvao K.N."/>
        </authorList>
    </citation>
    <scope>NUCLEOTIDE SEQUENCE [LARGE SCALE GENOMIC DNA]</scope>
    <source>
        <strain evidence="1 2">KG-37</strain>
    </source>
</reference>
<dbReference type="Proteomes" id="UP000297454">
    <property type="component" value="Unassembled WGS sequence"/>
</dbReference>
<dbReference type="SUPFAM" id="SSF55729">
    <property type="entry name" value="Acyl-CoA N-acyltransferases (Nat)"/>
    <property type="match status" value="1"/>
</dbReference>